<feature type="compositionally biased region" description="Basic residues" evidence="1">
    <location>
        <begin position="69"/>
        <end position="79"/>
    </location>
</feature>
<feature type="compositionally biased region" description="Basic and acidic residues" evidence="1">
    <location>
        <begin position="80"/>
        <end position="89"/>
    </location>
</feature>
<protein>
    <submittedName>
        <fullName evidence="2">Uncharacterized protein</fullName>
    </submittedName>
</protein>
<keyword evidence="3" id="KW-1185">Reference proteome</keyword>
<evidence type="ECO:0000313" key="3">
    <source>
        <dbReference type="Proteomes" id="UP000008068"/>
    </source>
</evidence>
<organism evidence="3">
    <name type="scientific">Caenorhabditis brenneri</name>
    <name type="common">Nematode worm</name>
    <dbReference type="NCBI Taxonomy" id="135651"/>
    <lineage>
        <taxon>Eukaryota</taxon>
        <taxon>Metazoa</taxon>
        <taxon>Ecdysozoa</taxon>
        <taxon>Nematoda</taxon>
        <taxon>Chromadorea</taxon>
        <taxon>Rhabditida</taxon>
        <taxon>Rhabditina</taxon>
        <taxon>Rhabditomorpha</taxon>
        <taxon>Rhabditoidea</taxon>
        <taxon>Rhabditidae</taxon>
        <taxon>Peloderinae</taxon>
        <taxon>Caenorhabditis</taxon>
    </lineage>
</organism>
<accession>G0NNU3</accession>
<name>G0NNU3_CAEBE</name>
<sequence length="273" mass="31650">MDYLFEMEKLSAPSIRERNRSRDRRRDSRDYSISPLRVPYVPPTSTPTSSAAVPEAHSEPKLDKVDKEKKKRSRKRRHHSSDSSDDSRSRSPFPGDSDSSTAQEIIYVDNGKRFKNAVAAQYEKMKLEPIKINLGSLKKVISEDTTDLKKFISDFNHADLKTVYVDNGKNLKNTVAAQYGKMKLEPIKINLGSLRKVISEDTTDLKKFISDFCNQELNKNSTKKFKSFDQLKMRTVDEKEYGVSELWINHLHKFTTEAIFEDWIHRFCLKIFC</sequence>
<feature type="compositionally biased region" description="Low complexity" evidence="1">
    <location>
        <begin position="46"/>
        <end position="55"/>
    </location>
</feature>
<evidence type="ECO:0000256" key="1">
    <source>
        <dbReference type="SAM" id="MobiDB-lite"/>
    </source>
</evidence>
<dbReference type="InParanoid" id="G0NNU3"/>
<feature type="region of interest" description="Disordered" evidence="1">
    <location>
        <begin position="1"/>
        <end position="102"/>
    </location>
</feature>
<dbReference type="EMBL" id="GL379916">
    <property type="protein sequence ID" value="EGT34953.1"/>
    <property type="molecule type" value="Genomic_DNA"/>
</dbReference>
<reference evidence="3" key="1">
    <citation type="submission" date="2011-07" db="EMBL/GenBank/DDBJ databases">
        <authorList>
            <consortium name="Caenorhabditis brenneri Sequencing and Analysis Consortium"/>
            <person name="Wilson R.K."/>
        </authorList>
    </citation>
    <scope>NUCLEOTIDE SEQUENCE [LARGE SCALE GENOMIC DNA]</scope>
    <source>
        <strain evidence="3">PB2801</strain>
    </source>
</reference>
<feature type="compositionally biased region" description="Basic and acidic residues" evidence="1">
    <location>
        <begin position="15"/>
        <end position="30"/>
    </location>
</feature>
<feature type="compositionally biased region" description="Low complexity" evidence="1">
    <location>
        <begin position="90"/>
        <end position="100"/>
    </location>
</feature>
<proteinExistence type="predicted"/>
<feature type="compositionally biased region" description="Basic and acidic residues" evidence="1">
    <location>
        <begin position="56"/>
        <end position="68"/>
    </location>
</feature>
<dbReference type="Proteomes" id="UP000008068">
    <property type="component" value="Unassembled WGS sequence"/>
</dbReference>
<dbReference type="AlphaFoldDB" id="G0NNU3"/>
<evidence type="ECO:0000313" key="2">
    <source>
        <dbReference type="EMBL" id="EGT34953.1"/>
    </source>
</evidence>
<gene>
    <name evidence="2" type="ORF">CAEBREN_13727</name>
</gene>
<dbReference type="HOGENOM" id="CLU_1020218_0_0_1"/>